<feature type="compositionally biased region" description="Basic and acidic residues" evidence="2">
    <location>
        <begin position="254"/>
        <end position="269"/>
    </location>
</feature>
<dbReference type="EMBL" id="OX597832">
    <property type="protein sequence ID" value="CAI9737124.1"/>
    <property type="molecule type" value="Genomic_DNA"/>
</dbReference>
<proteinExistence type="predicted"/>
<feature type="compositionally biased region" description="Basic and acidic residues" evidence="2">
    <location>
        <begin position="302"/>
        <end position="314"/>
    </location>
</feature>
<feature type="compositionally biased region" description="Low complexity" evidence="2">
    <location>
        <begin position="270"/>
        <end position="284"/>
    </location>
</feature>
<dbReference type="GO" id="GO:0003676">
    <property type="term" value="F:nucleic acid binding"/>
    <property type="evidence" value="ECO:0007669"/>
    <property type="project" value="InterPro"/>
</dbReference>
<keyword evidence="1" id="KW-0863">Zinc-finger</keyword>
<reference evidence="4" key="1">
    <citation type="submission" date="2023-08" db="EMBL/GenBank/DDBJ databases">
        <authorList>
            <person name="Alioto T."/>
            <person name="Alioto T."/>
            <person name="Gomez Garrido J."/>
        </authorList>
    </citation>
    <scope>NUCLEOTIDE SEQUENCE</scope>
</reference>
<dbReference type="InterPro" id="IPR036875">
    <property type="entry name" value="Znf_CCHC_sf"/>
</dbReference>
<dbReference type="SUPFAM" id="SSF57756">
    <property type="entry name" value="Retrovirus zinc finger-like domains"/>
    <property type="match status" value="1"/>
</dbReference>
<evidence type="ECO:0000256" key="1">
    <source>
        <dbReference type="PROSITE-ProRule" id="PRU00047"/>
    </source>
</evidence>
<name>A0AA36BMZ9_OCTVU</name>
<dbReference type="AlphaFoldDB" id="A0AA36BMZ9"/>
<keyword evidence="1" id="KW-0479">Metal-binding</keyword>
<evidence type="ECO:0000313" key="5">
    <source>
        <dbReference type="Proteomes" id="UP001162480"/>
    </source>
</evidence>
<evidence type="ECO:0000256" key="2">
    <source>
        <dbReference type="SAM" id="MobiDB-lite"/>
    </source>
</evidence>
<dbReference type="GO" id="GO:0008270">
    <property type="term" value="F:zinc ion binding"/>
    <property type="evidence" value="ECO:0007669"/>
    <property type="project" value="UniProtKB-KW"/>
</dbReference>
<organism evidence="4 5">
    <name type="scientific">Octopus vulgaris</name>
    <name type="common">Common octopus</name>
    <dbReference type="NCBI Taxonomy" id="6645"/>
    <lineage>
        <taxon>Eukaryota</taxon>
        <taxon>Metazoa</taxon>
        <taxon>Spiralia</taxon>
        <taxon>Lophotrochozoa</taxon>
        <taxon>Mollusca</taxon>
        <taxon>Cephalopoda</taxon>
        <taxon>Coleoidea</taxon>
        <taxon>Octopodiformes</taxon>
        <taxon>Octopoda</taxon>
        <taxon>Incirrata</taxon>
        <taxon>Octopodidae</taxon>
        <taxon>Octopus</taxon>
    </lineage>
</organism>
<evidence type="ECO:0000259" key="3">
    <source>
        <dbReference type="PROSITE" id="PS50158"/>
    </source>
</evidence>
<keyword evidence="1" id="KW-0862">Zinc</keyword>
<dbReference type="Proteomes" id="UP001162480">
    <property type="component" value="Chromosome 19"/>
</dbReference>
<feature type="region of interest" description="Disordered" evidence="2">
    <location>
        <begin position="248"/>
        <end position="328"/>
    </location>
</feature>
<keyword evidence="5" id="KW-1185">Reference proteome</keyword>
<dbReference type="PROSITE" id="PS50158">
    <property type="entry name" value="ZF_CCHC"/>
    <property type="match status" value="1"/>
</dbReference>
<evidence type="ECO:0000313" key="4">
    <source>
        <dbReference type="EMBL" id="CAI9737124.1"/>
    </source>
</evidence>
<protein>
    <submittedName>
        <fullName evidence="4">XP_029640472.1uncharacterized protein LOC115215450</fullName>
    </submittedName>
</protein>
<sequence>MGIPVFSSDTDEEERSVTKKETLKVRRSIDVPSLAKKMLNFAEAASPEERKIDLSKMEEIKKTISRNCYEIKIRQTQESREEIEKRTIIYKTYRNKERKIDFSLEKEVELCLKPIWEKIKFITRGKRYGTVETRFGTEEEAREQSMNPLRTEAITLLPIYRGRRVSRITVINIPPEVDPEQIVAGVTAGLEEKLEIRDATVEDAKKWQGQKVKITIQAEPAVLEVIEIGDCRMAVMVEGRQPRCFTCGKKGHIKRDYKPEEKEKKDEPIKPSTQVTVTATTPVPEEGEGWSQAATKRKHKNPSPEKTKSGEKREVKKAKKPEKENKIYAAINTSNREVMRRVET</sequence>
<feature type="domain" description="CCHC-type" evidence="3">
    <location>
        <begin position="243"/>
        <end position="256"/>
    </location>
</feature>
<accession>A0AA36BMZ9</accession>
<gene>
    <name evidence="4" type="ORF">OCTVUL_1B001302</name>
</gene>
<dbReference type="InterPro" id="IPR001878">
    <property type="entry name" value="Znf_CCHC"/>
</dbReference>